<organism evidence="3 4">
    <name type="scientific">Grifola frondosa</name>
    <name type="common">Maitake</name>
    <name type="synonym">Polyporus frondosus</name>
    <dbReference type="NCBI Taxonomy" id="5627"/>
    <lineage>
        <taxon>Eukaryota</taxon>
        <taxon>Fungi</taxon>
        <taxon>Dikarya</taxon>
        <taxon>Basidiomycota</taxon>
        <taxon>Agaricomycotina</taxon>
        <taxon>Agaricomycetes</taxon>
        <taxon>Polyporales</taxon>
        <taxon>Grifolaceae</taxon>
        <taxon>Grifola</taxon>
    </lineage>
</organism>
<sequence>MPVLRRYPNIVRNQNSHLSATCAPSTLPPLLTPTSKSQYSVALRAKCRAVADPNPPKPPAACPLCWHPNSIFRGMTYQLNRGGWFYFKCGTDGCSYFVYPAQKIPSPVANAAIEDIRLSEVINVECYNAAKKAATEDSKLERAAKKTAKAALMAKSQFEKAEIAAALAKDKLVKAEARREKAREKTEKSLAAQEEADHLIAERLQQALDEEGSHLKRGRAFSDSEDAPPLKKWNSGVWTSSSQTTASSSGRVLPASQSFDLEWLDDLDDVLANHPDSPLVPTPSELPATQERMTSSNQRALSASQSPEPWNTLVSSSGRSDTRPLLAKEQAAKRVAPHRPSTFPLSPPPSAPRVRPADDDDSVFTSIPRPIGPPVTMNVVCGPPGHTPYPLKVGGKSGESTHHIQALSSPASPTVQRPKPRPCYRGAVRDVALLYQAFYPRWCLRRRSDSDDDAGLAVKHDAASPEVPPPPFDIFAIPKAAAQKPLPPVPKISAVGGAVKPLDLARSWRALASEKGVEETKKDEETDADRRLPGDTDSSGGERKGPSQLQRKPYAFRVLPRSSPWSSEASDDEARPLEVVARPDPNEDVFVHDNILAPDSGEESGDVDVTPTVKKEAEVGDADDEEGQDDDEDSEDDASMANGDADSTSDDGSSYTVAIWFWLQPDTEVDYFFLTVPADGYTTMAQHEAMLELFKDHDAVAYEHWDTNTSSWKSRRLSDPLWVHRELRKGMLLRLPHVFQPLDFWEIGMRMECYCRHELSSVGDKGKARA</sequence>
<protein>
    <submittedName>
        <fullName evidence="3">Uncharacterized protein</fullName>
    </submittedName>
</protein>
<dbReference type="Proteomes" id="UP000092993">
    <property type="component" value="Unassembled WGS sequence"/>
</dbReference>
<dbReference type="AlphaFoldDB" id="A0A1C7MIZ0"/>
<feature type="region of interest" description="Disordered" evidence="2">
    <location>
        <begin position="596"/>
        <end position="652"/>
    </location>
</feature>
<feature type="compositionally biased region" description="Low complexity" evidence="2">
    <location>
        <begin position="239"/>
        <end position="249"/>
    </location>
</feature>
<comment type="caution">
    <text evidence="3">The sequence shown here is derived from an EMBL/GenBank/DDBJ whole genome shotgun (WGS) entry which is preliminary data.</text>
</comment>
<proteinExistence type="predicted"/>
<evidence type="ECO:0000256" key="2">
    <source>
        <dbReference type="SAM" id="MobiDB-lite"/>
    </source>
</evidence>
<feature type="compositionally biased region" description="Basic and acidic residues" evidence="2">
    <location>
        <begin position="515"/>
        <end position="545"/>
    </location>
</feature>
<feature type="compositionally biased region" description="Acidic residues" evidence="2">
    <location>
        <begin position="619"/>
        <end position="638"/>
    </location>
</feature>
<feature type="coiled-coil region" evidence="1">
    <location>
        <begin position="158"/>
        <end position="194"/>
    </location>
</feature>
<accession>A0A1C7MIZ0</accession>
<keyword evidence="4" id="KW-1185">Reference proteome</keyword>
<reference evidence="3 4" key="1">
    <citation type="submission" date="2016-03" db="EMBL/GenBank/DDBJ databases">
        <title>Whole genome sequencing of Grifola frondosa 9006-11.</title>
        <authorList>
            <person name="Min B."/>
            <person name="Park H."/>
            <person name="Kim J.-G."/>
            <person name="Cho H."/>
            <person name="Oh Y.-L."/>
            <person name="Kong W.-S."/>
            <person name="Choi I.-G."/>
        </authorList>
    </citation>
    <scope>NUCLEOTIDE SEQUENCE [LARGE SCALE GENOMIC DNA]</scope>
    <source>
        <strain evidence="3 4">9006-11</strain>
    </source>
</reference>
<feature type="compositionally biased region" description="Low complexity" evidence="2">
    <location>
        <begin position="643"/>
        <end position="652"/>
    </location>
</feature>
<feature type="compositionally biased region" description="Polar residues" evidence="2">
    <location>
        <begin position="291"/>
        <end position="319"/>
    </location>
</feature>
<name>A0A1C7MIZ0_GRIFR</name>
<feature type="region of interest" description="Disordered" evidence="2">
    <location>
        <begin position="218"/>
        <end position="252"/>
    </location>
</feature>
<evidence type="ECO:0000256" key="1">
    <source>
        <dbReference type="SAM" id="Coils"/>
    </source>
</evidence>
<feature type="region of interest" description="Disordered" evidence="2">
    <location>
        <begin position="272"/>
        <end position="369"/>
    </location>
</feature>
<feature type="region of interest" description="Disordered" evidence="2">
    <location>
        <begin position="513"/>
        <end position="576"/>
    </location>
</feature>
<dbReference type="EMBL" id="LUGG01000003">
    <property type="protein sequence ID" value="OBZ76587.1"/>
    <property type="molecule type" value="Genomic_DNA"/>
</dbReference>
<keyword evidence="1" id="KW-0175">Coiled coil</keyword>
<gene>
    <name evidence="3" type="ORF">A0H81_03517</name>
</gene>
<evidence type="ECO:0000313" key="4">
    <source>
        <dbReference type="Proteomes" id="UP000092993"/>
    </source>
</evidence>
<evidence type="ECO:0000313" key="3">
    <source>
        <dbReference type="EMBL" id="OBZ76587.1"/>
    </source>
</evidence>